<keyword evidence="9 12" id="KW-0472">Membrane</keyword>
<feature type="transmembrane region" description="Helical" evidence="12">
    <location>
        <begin position="238"/>
        <end position="257"/>
    </location>
</feature>
<dbReference type="Pfam" id="PF00474">
    <property type="entry name" value="SSF"/>
    <property type="match status" value="1"/>
</dbReference>
<evidence type="ECO:0000256" key="4">
    <source>
        <dbReference type="ARBA" id="ARBA00022475"/>
    </source>
</evidence>
<evidence type="ECO:0000256" key="7">
    <source>
        <dbReference type="ARBA" id="ARBA00023053"/>
    </source>
</evidence>
<evidence type="ECO:0000313" key="14">
    <source>
        <dbReference type="Proteomes" id="UP000030746"/>
    </source>
</evidence>
<feature type="transmembrane region" description="Helical" evidence="12">
    <location>
        <begin position="51"/>
        <end position="70"/>
    </location>
</feature>
<feature type="transmembrane region" description="Helical" evidence="12">
    <location>
        <begin position="443"/>
        <end position="465"/>
    </location>
</feature>
<feature type="transmembrane region" description="Helical" evidence="12">
    <location>
        <begin position="12"/>
        <end position="31"/>
    </location>
</feature>
<feature type="transmembrane region" description="Helical" evidence="12">
    <location>
        <begin position="416"/>
        <end position="436"/>
    </location>
</feature>
<evidence type="ECO:0000256" key="2">
    <source>
        <dbReference type="ARBA" id="ARBA00006434"/>
    </source>
</evidence>
<evidence type="ECO:0000256" key="11">
    <source>
        <dbReference type="RuleBase" id="RU362091"/>
    </source>
</evidence>
<keyword evidence="6 12" id="KW-1133">Transmembrane helix</keyword>
<organism evidence="13 14">
    <name type="scientific">Lottia gigantea</name>
    <name type="common">Giant owl limpet</name>
    <dbReference type="NCBI Taxonomy" id="225164"/>
    <lineage>
        <taxon>Eukaryota</taxon>
        <taxon>Metazoa</taxon>
        <taxon>Spiralia</taxon>
        <taxon>Lophotrochozoa</taxon>
        <taxon>Mollusca</taxon>
        <taxon>Gastropoda</taxon>
        <taxon>Patellogastropoda</taxon>
        <taxon>Lottioidea</taxon>
        <taxon>Lottiidae</taxon>
        <taxon>Lottia</taxon>
    </lineage>
</organism>
<sequence length="508" mass="54458">MSEVRKFETWDYVVFALMLLVSAFIGIFYAVKARKNTSTGDFLMASRGMSIIPVAVSILVSFMSAILILGTPAEMYTAGTQYFVYLIGMCAAIVISALVFVPLLYPLKITSSFEYLEKRFNSKAAKVTGTLIMVVQQILYMGIASFAPSTALEAVTGFPVWATIITVGLVSTFYTSLGGMKAVVWTDVFQSSVMLAGLLAIVIQGSIVVGGMSEVWSINDAWGRIDFFDFNPDPTQRHSFWSLVVGGAIGWTSTYGVNQASVQRYCALPTLQKAKISVMLNVIGVIILLTLTALAGIVVFAYYAQKGCDPLSAGYVSNSNQLIPYFVMEVLGYPGLPGLFISCLFSGALSTMSSCLNALAAVTWEDFMKPFPFFSEMPESRKTLITKLLVLLYGGAGIGMSFMAKNLGGTVLQASLSFTGAASGPLLGLFCLGALFKWANWIGAVVGGILGLILPLWISIGAYSVTTRPSSLAFPTNSCSISNSSITTTMSTINSTIFDITTPGFEEP</sequence>
<dbReference type="CTD" id="20244327"/>
<feature type="transmembrane region" description="Helical" evidence="12">
    <location>
        <begin position="278"/>
        <end position="303"/>
    </location>
</feature>
<dbReference type="AlphaFoldDB" id="V4A3S0"/>
<evidence type="ECO:0000256" key="1">
    <source>
        <dbReference type="ARBA" id="ARBA00004651"/>
    </source>
</evidence>
<feature type="transmembrane region" description="Helical" evidence="12">
    <location>
        <begin position="82"/>
        <end position="107"/>
    </location>
</feature>
<dbReference type="InterPro" id="IPR038377">
    <property type="entry name" value="Na/Glc_symporter_sf"/>
</dbReference>
<evidence type="ECO:0000256" key="6">
    <source>
        <dbReference type="ARBA" id="ARBA00022989"/>
    </source>
</evidence>
<keyword evidence="5 12" id="KW-0812">Transmembrane</keyword>
<dbReference type="InterPro" id="IPR051163">
    <property type="entry name" value="Sodium:Solute_Symporter_SSF"/>
</dbReference>
<dbReference type="NCBIfam" id="TIGR00813">
    <property type="entry name" value="sss"/>
    <property type="match status" value="1"/>
</dbReference>
<dbReference type="Proteomes" id="UP000030746">
    <property type="component" value="Unassembled WGS sequence"/>
</dbReference>
<evidence type="ECO:0000313" key="13">
    <source>
        <dbReference type="EMBL" id="ESO87861.1"/>
    </source>
</evidence>
<dbReference type="InterPro" id="IPR001734">
    <property type="entry name" value="Na/solute_symporter"/>
</dbReference>
<dbReference type="PANTHER" id="PTHR42985">
    <property type="entry name" value="SODIUM-COUPLED MONOCARBOXYLATE TRANSPORTER"/>
    <property type="match status" value="1"/>
</dbReference>
<evidence type="ECO:0000256" key="10">
    <source>
        <dbReference type="ARBA" id="ARBA00023201"/>
    </source>
</evidence>
<keyword evidence="8" id="KW-0406">Ion transport</keyword>
<dbReference type="KEGG" id="lgi:LOTGIDRAFT_179213"/>
<evidence type="ECO:0008006" key="15">
    <source>
        <dbReference type="Google" id="ProtNLM"/>
    </source>
</evidence>
<evidence type="ECO:0000256" key="5">
    <source>
        <dbReference type="ARBA" id="ARBA00022692"/>
    </source>
</evidence>
<dbReference type="Gene3D" id="1.20.1730.10">
    <property type="entry name" value="Sodium/glucose cotransporter"/>
    <property type="match status" value="1"/>
</dbReference>
<dbReference type="RefSeq" id="XP_009061465.1">
    <property type="nucleotide sequence ID" value="XM_009063217.1"/>
</dbReference>
<keyword evidence="14" id="KW-1185">Reference proteome</keyword>
<feature type="transmembrane region" description="Helical" evidence="12">
    <location>
        <begin position="158"/>
        <end position="180"/>
    </location>
</feature>
<comment type="similarity">
    <text evidence="2 11">Belongs to the sodium:solute symporter (SSF) (TC 2.A.21) family.</text>
</comment>
<evidence type="ECO:0000256" key="12">
    <source>
        <dbReference type="SAM" id="Phobius"/>
    </source>
</evidence>
<dbReference type="GO" id="GO:0015293">
    <property type="term" value="F:symporter activity"/>
    <property type="evidence" value="ECO:0007669"/>
    <property type="project" value="TreeGrafter"/>
</dbReference>
<dbReference type="GO" id="GO:0006814">
    <property type="term" value="P:sodium ion transport"/>
    <property type="evidence" value="ECO:0007669"/>
    <property type="project" value="UniProtKB-KW"/>
</dbReference>
<evidence type="ECO:0000256" key="3">
    <source>
        <dbReference type="ARBA" id="ARBA00022448"/>
    </source>
</evidence>
<reference evidence="13 14" key="1">
    <citation type="journal article" date="2013" name="Nature">
        <title>Insights into bilaterian evolution from three spiralian genomes.</title>
        <authorList>
            <person name="Simakov O."/>
            <person name="Marletaz F."/>
            <person name="Cho S.J."/>
            <person name="Edsinger-Gonzales E."/>
            <person name="Havlak P."/>
            <person name="Hellsten U."/>
            <person name="Kuo D.H."/>
            <person name="Larsson T."/>
            <person name="Lv J."/>
            <person name="Arendt D."/>
            <person name="Savage R."/>
            <person name="Osoegawa K."/>
            <person name="de Jong P."/>
            <person name="Grimwood J."/>
            <person name="Chapman J.A."/>
            <person name="Shapiro H."/>
            <person name="Aerts A."/>
            <person name="Otillar R.P."/>
            <person name="Terry A.Y."/>
            <person name="Boore J.L."/>
            <person name="Grigoriev I.V."/>
            <person name="Lindberg D.R."/>
            <person name="Seaver E.C."/>
            <person name="Weisblat D.A."/>
            <person name="Putnam N.H."/>
            <person name="Rokhsar D.S."/>
        </authorList>
    </citation>
    <scope>NUCLEOTIDE SEQUENCE [LARGE SCALE GENOMIC DNA]</scope>
</reference>
<feature type="transmembrane region" description="Helical" evidence="12">
    <location>
        <begin position="384"/>
        <end position="404"/>
    </location>
</feature>
<feature type="transmembrane region" description="Helical" evidence="12">
    <location>
        <begin position="127"/>
        <end position="146"/>
    </location>
</feature>
<dbReference type="EMBL" id="KB202823">
    <property type="protein sequence ID" value="ESO87861.1"/>
    <property type="molecule type" value="Genomic_DNA"/>
</dbReference>
<dbReference type="OrthoDB" id="6132759at2759"/>
<gene>
    <name evidence="13" type="ORF">LOTGIDRAFT_179213</name>
</gene>
<accession>V4A3S0</accession>
<dbReference type="GO" id="GO:0005886">
    <property type="term" value="C:plasma membrane"/>
    <property type="evidence" value="ECO:0007669"/>
    <property type="project" value="UniProtKB-SubCell"/>
</dbReference>
<dbReference type="STRING" id="225164.V4A3S0"/>
<dbReference type="CDD" id="cd11492">
    <property type="entry name" value="SLC5sbd_NIS-SMVT"/>
    <property type="match status" value="1"/>
</dbReference>
<dbReference type="PROSITE" id="PS50283">
    <property type="entry name" value="NA_SOLUT_SYMP_3"/>
    <property type="match status" value="1"/>
</dbReference>
<name>V4A3S0_LOTGI</name>
<keyword evidence="3" id="KW-0813">Transport</keyword>
<dbReference type="HOGENOM" id="CLU_018808_11_1_1"/>
<keyword evidence="4" id="KW-1003">Cell membrane</keyword>
<dbReference type="PANTHER" id="PTHR42985:SF40">
    <property type="entry name" value="LD47995P-RELATED"/>
    <property type="match status" value="1"/>
</dbReference>
<comment type="subcellular location">
    <subcellularLocation>
        <location evidence="1">Cell membrane</location>
        <topology evidence="1">Multi-pass membrane protein</topology>
    </subcellularLocation>
</comment>
<evidence type="ECO:0000256" key="8">
    <source>
        <dbReference type="ARBA" id="ARBA00023065"/>
    </source>
</evidence>
<feature type="transmembrane region" description="Helical" evidence="12">
    <location>
        <begin position="192"/>
        <end position="218"/>
    </location>
</feature>
<keyword evidence="7" id="KW-0915">Sodium</keyword>
<keyword evidence="10" id="KW-0739">Sodium transport</keyword>
<dbReference type="GeneID" id="20244327"/>
<proteinExistence type="inferred from homology"/>
<protein>
    <recommendedName>
        <fullName evidence="15">Sodium-coupled monocarboxylate transporter 1</fullName>
    </recommendedName>
</protein>
<dbReference type="OMA" id="TQGEYLM"/>
<evidence type="ECO:0000256" key="9">
    <source>
        <dbReference type="ARBA" id="ARBA00023136"/>
    </source>
</evidence>